<name>A0ABY7LXL6_9BACT</name>
<reference evidence="2 3" key="1">
    <citation type="submission" date="2022-12" db="EMBL/GenBank/DDBJ databases">
        <title>Hymenobacter canadensis sp. nov. isolated from lake water of the Cambridge Bay, Canada.</title>
        <authorList>
            <person name="Kim W.H."/>
            <person name="Lee Y.M."/>
        </authorList>
    </citation>
    <scope>NUCLEOTIDE SEQUENCE [LARGE SCALE GENOMIC DNA]</scope>
    <source>
        <strain evidence="2 3">PAMC 29467</strain>
        <plasmid evidence="2 3">unnamed1</plasmid>
    </source>
</reference>
<proteinExistence type="predicted"/>
<evidence type="ECO:0000313" key="3">
    <source>
        <dbReference type="Proteomes" id="UP001211005"/>
    </source>
</evidence>
<accession>A0ABY7LXL6</accession>
<keyword evidence="2" id="KW-0614">Plasmid</keyword>
<geneLocation type="plasmid" evidence="2 3">
    <name>unnamed1</name>
</geneLocation>
<protein>
    <recommendedName>
        <fullName evidence="4">DUF418 domain-containing protein</fullName>
    </recommendedName>
</protein>
<feature type="transmembrane region" description="Helical" evidence="1">
    <location>
        <begin position="20"/>
        <end position="44"/>
    </location>
</feature>
<evidence type="ECO:0000313" key="2">
    <source>
        <dbReference type="EMBL" id="WBA44167.1"/>
    </source>
</evidence>
<sequence>MLLMLAVNVTGDVVAIHFTHGIYGVALACLPTILAGFVFGFSLLQRELPARWAEGRRLLRLSSDPDASASTAPQLAASSPY</sequence>
<keyword evidence="3" id="KW-1185">Reference proteome</keyword>
<keyword evidence="1" id="KW-0812">Transmembrane</keyword>
<keyword evidence="1" id="KW-0472">Membrane</keyword>
<organism evidence="2 3">
    <name type="scientific">Hymenobacter canadensis</name>
    <dbReference type="NCBI Taxonomy" id="2999067"/>
    <lineage>
        <taxon>Bacteria</taxon>
        <taxon>Pseudomonadati</taxon>
        <taxon>Bacteroidota</taxon>
        <taxon>Cytophagia</taxon>
        <taxon>Cytophagales</taxon>
        <taxon>Hymenobacteraceae</taxon>
        <taxon>Hymenobacter</taxon>
    </lineage>
</organism>
<gene>
    <name evidence="2" type="ORF">O3303_19975</name>
</gene>
<keyword evidence="1" id="KW-1133">Transmembrane helix</keyword>
<dbReference type="RefSeq" id="WP_269562199.1">
    <property type="nucleotide sequence ID" value="NZ_CP114768.1"/>
</dbReference>
<dbReference type="Proteomes" id="UP001211005">
    <property type="component" value="Plasmid unnamed1"/>
</dbReference>
<evidence type="ECO:0000256" key="1">
    <source>
        <dbReference type="SAM" id="Phobius"/>
    </source>
</evidence>
<evidence type="ECO:0008006" key="4">
    <source>
        <dbReference type="Google" id="ProtNLM"/>
    </source>
</evidence>
<dbReference type="EMBL" id="CP114768">
    <property type="protein sequence ID" value="WBA44167.1"/>
    <property type="molecule type" value="Genomic_DNA"/>
</dbReference>